<dbReference type="SUPFAM" id="SSF52540">
    <property type="entry name" value="P-loop containing nucleoside triphosphate hydrolases"/>
    <property type="match status" value="1"/>
</dbReference>
<keyword evidence="1" id="KW-0808">Transferase</keyword>
<organism evidence="1 2">
    <name type="scientific">Bifidobacterium canis</name>
    <dbReference type="NCBI Taxonomy" id="2610880"/>
    <lineage>
        <taxon>Bacteria</taxon>
        <taxon>Bacillati</taxon>
        <taxon>Actinomycetota</taxon>
        <taxon>Actinomycetes</taxon>
        <taxon>Bifidobacteriales</taxon>
        <taxon>Bifidobacteriaceae</taxon>
        <taxon>Bifidobacterium</taxon>
    </lineage>
</organism>
<dbReference type="AlphaFoldDB" id="A0A7K1J5E1"/>
<dbReference type="Proteomes" id="UP000487882">
    <property type="component" value="Unassembled WGS sequence"/>
</dbReference>
<name>A0A7K1J5E1_9BIFI</name>
<keyword evidence="1" id="KW-0418">Kinase</keyword>
<dbReference type="Gene3D" id="3.40.50.300">
    <property type="entry name" value="P-loop containing nucleotide triphosphate hydrolases"/>
    <property type="match status" value="1"/>
</dbReference>
<keyword evidence="2" id="KW-1185">Reference proteome</keyword>
<evidence type="ECO:0000313" key="2">
    <source>
        <dbReference type="Proteomes" id="UP000487882"/>
    </source>
</evidence>
<protein>
    <submittedName>
        <fullName evidence="1">Exopolysaccharide tyrosine-protein kinase</fullName>
    </submittedName>
</protein>
<dbReference type="GO" id="GO:0016301">
    <property type="term" value="F:kinase activity"/>
    <property type="evidence" value="ECO:0007669"/>
    <property type="project" value="UniProtKB-KW"/>
</dbReference>
<sequence length="261" mass="27872">MGLLLGITAELIQDACSRRVKNRKDLEMHIDVPVIGEVANTADESKMKSFELISSRLMVSSPYVETHSRCFAFTPIGDSALVHTTCEIARGIACTLADSGSVLLVDATFEHNELAPVLQLREAQGFTDVLAQRLSVHDSIQHVNMNGKAVDAIAAGPVPLNAMDLMNEALVKFLSAVTADYDYVMLVTASPADGLTAAQVGADLIGVAGRQQTSYEELDALADLANDMNVSVAGMLYTENSEIPDGLSFAEPKFLAEQVIG</sequence>
<reference evidence="1 2" key="1">
    <citation type="submission" date="2019-09" db="EMBL/GenBank/DDBJ databases">
        <title>Bifidobacterium canis sp. nov., isolated from the digestive tract of German Shepherd dog puppy.</title>
        <authorList>
            <person name="Bunesova V."/>
        </authorList>
    </citation>
    <scope>NUCLEOTIDE SEQUENCE [LARGE SCALE GENOMIC DNA]</scope>
    <source>
        <strain evidence="1 2">GSD1FS</strain>
    </source>
</reference>
<dbReference type="InterPro" id="IPR027417">
    <property type="entry name" value="P-loop_NTPase"/>
</dbReference>
<gene>
    <name evidence="1" type="ORF">GSD1FS_1219</name>
</gene>
<comment type="caution">
    <text evidence="1">The sequence shown here is derived from an EMBL/GenBank/DDBJ whole genome shotgun (WGS) entry which is preliminary data.</text>
</comment>
<accession>A0A7K1J5E1</accession>
<proteinExistence type="predicted"/>
<evidence type="ECO:0000313" key="1">
    <source>
        <dbReference type="EMBL" id="MUH59876.1"/>
    </source>
</evidence>
<dbReference type="EMBL" id="WNLP01000005">
    <property type="protein sequence ID" value="MUH59876.1"/>
    <property type="molecule type" value="Genomic_DNA"/>
</dbReference>